<sequence length="36" mass="3356">MRPPGERLPGGSAGGAGGLGAPGGGRAPVWGPANWS</sequence>
<dbReference type="Proteomes" id="UP000032702">
    <property type="component" value="Unassembled WGS sequence"/>
</dbReference>
<feature type="compositionally biased region" description="Gly residues" evidence="1">
    <location>
        <begin position="11"/>
        <end position="26"/>
    </location>
</feature>
<name>Q08X41_STIAD</name>
<feature type="region of interest" description="Disordered" evidence="1">
    <location>
        <begin position="1"/>
        <end position="36"/>
    </location>
</feature>
<feature type="non-terminal residue" evidence="2">
    <location>
        <position position="36"/>
    </location>
</feature>
<dbReference type="EMBL" id="AAMD01000094">
    <property type="protein sequence ID" value="EAU65054.1"/>
    <property type="molecule type" value="Genomic_DNA"/>
</dbReference>
<evidence type="ECO:0000313" key="3">
    <source>
        <dbReference type="Proteomes" id="UP000032702"/>
    </source>
</evidence>
<comment type="caution">
    <text evidence="2">The sequence shown here is derived from an EMBL/GenBank/DDBJ whole genome shotgun (WGS) entry which is preliminary data.</text>
</comment>
<protein>
    <submittedName>
        <fullName evidence="2">Uncharacterized protein</fullName>
    </submittedName>
</protein>
<evidence type="ECO:0000256" key="1">
    <source>
        <dbReference type="SAM" id="MobiDB-lite"/>
    </source>
</evidence>
<proteinExistence type="predicted"/>
<accession>Q08X41</accession>
<organism evidence="2 3">
    <name type="scientific">Stigmatella aurantiaca (strain DW4/3-1)</name>
    <dbReference type="NCBI Taxonomy" id="378806"/>
    <lineage>
        <taxon>Bacteria</taxon>
        <taxon>Pseudomonadati</taxon>
        <taxon>Myxococcota</taxon>
        <taxon>Myxococcia</taxon>
        <taxon>Myxococcales</taxon>
        <taxon>Cystobacterineae</taxon>
        <taxon>Archangiaceae</taxon>
        <taxon>Stigmatella</taxon>
    </lineage>
</organism>
<reference evidence="2 3" key="1">
    <citation type="submission" date="2006-04" db="EMBL/GenBank/DDBJ databases">
        <authorList>
            <person name="Nierman W.C."/>
        </authorList>
    </citation>
    <scope>NUCLEOTIDE SEQUENCE [LARGE SCALE GENOMIC DNA]</scope>
    <source>
        <strain evidence="2 3">DW4/3-1</strain>
    </source>
</reference>
<evidence type="ECO:0000313" key="2">
    <source>
        <dbReference type="EMBL" id="EAU65054.1"/>
    </source>
</evidence>
<dbReference type="AlphaFoldDB" id="Q08X41"/>
<gene>
    <name evidence="2" type="ORF">STIAU_4690</name>
</gene>